<dbReference type="NCBIfam" id="TIGR04042">
    <property type="entry name" value="MSMEG_0570_fam"/>
    <property type="match status" value="1"/>
</dbReference>
<accession>A0A1G4UKA8</accession>
<dbReference type="InterPro" id="IPR023846">
    <property type="entry name" value="CHP04042_MSMEG0570"/>
</dbReference>
<dbReference type="Proteomes" id="UP000198889">
    <property type="component" value="Unassembled WGS sequence"/>
</dbReference>
<dbReference type="AlphaFoldDB" id="A0A1G4UKA8"/>
<sequence length="95" mass="10679">MPEMRFSIRWPDGTVEACYSPSLVIKDYFVPGESYKLLEFLAKSREALTIASDRVEARYGFPCSRALGQLVRLEAAGRAYSTHPDARVAVESFDD</sequence>
<organism evidence="1 2">
    <name type="scientific">Ancylobacter rudongensis</name>
    <dbReference type="NCBI Taxonomy" id="177413"/>
    <lineage>
        <taxon>Bacteria</taxon>
        <taxon>Pseudomonadati</taxon>
        <taxon>Pseudomonadota</taxon>
        <taxon>Alphaproteobacteria</taxon>
        <taxon>Hyphomicrobiales</taxon>
        <taxon>Xanthobacteraceae</taxon>
        <taxon>Ancylobacter</taxon>
    </lineage>
</organism>
<protein>
    <submittedName>
        <fullName evidence="1">MSMEG_0570 family protein</fullName>
    </submittedName>
</protein>
<dbReference type="RefSeq" id="WP_091443492.1">
    <property type="nucleotide sequence ID" value="NZ_FMTP01000008.1"/>
</dbReference>
<keyword evidence="2" id="KW-1185">Reference proteome</keyword>
<name>A0A1G4UKA8_9HYPH</name>
<dbReference type="STRING" id="177413.SAMN05660859_4053"/>
<evidence type="ECO:0000313" key="2">
    <source>
        <dbReference type="Proteomes" id="UP000198889"/>
    </source>
</evidence>
<evidence type="ECO:0000313" key="1">
    <source>
        <dbReference type="EMBL" id="SCW94024.1"/>
    </source>
</evidence>
<gene>
    <name evidence="1" type="ORF">SAMN05660859_4053</name>
</gene>
<dbReference type="EMBL" id="FMTP01000008">
    <property type="protein sequence ID" value="SCW94024.1"/>
    <property type="molecule type" value="Genomic_DNA"/>
</dbReference>
<proteinExistence type="predicted"/>
<reference evidence="2" key="1">
    <citation type="submission" date="2016-10" db="EMBL/GenBank/DDBJ databases">
        <authorList>
            <person name="Varghese N."/>
            <person name="Submissions S."/>
        </authorList>
    </citation>
    <scope>NUCLEOTIDE SEQUENCE [LARGE SCALE GENOMIC DNA]</scope>
    <source>
        <strain evidence="2">CGMCC 1.1761</strain>
    </source>
</reference>